<feature type="compositionally biased region" description="Polar residues" evidence="1">
    <location>
        <begin position="242"/>
        <end position="255"/>
    </location>
</feature>
<keyword evidence="3" id="KW-1185">Reference proteome</keyword>
<evidence type="ECO:0000313" key="2">
    <source>
        <dbReference type="EMBL" id="KAF7719397.1"/>
    </source>
</evidence>
<feature type="region of interest" description="Disordered" evidence="1">
    <location>
        <begin position="362"/>
        <end position="433"/>
    </location>
</feature>
<proteinExistence type="predicted"/>
<feature type="region of interest" description="Disordered" evidence="1">
    <location>
        <begin position="83"/>
        <end position="122"/>
    </location>
</feature>
<dbReference type="AlphaFoldDB" id="A0A8J8W7A1"/>
<feature type="compositionally biased region" description="Polar residues" evidence="1">
    <location>
        <begin position="637"/>
        <end position="648"/>
    </location>
</feature>
<feature type="region of interest" description="Disordered" evidence="1">
    <location>
        <begin position="695"/>
        <end position="784"/>
    </location>
</feature>
<evidence type="ECO:0000256" key="1">
    <source>
        <dbReference type="SAM" id="MobiDB-lite"/>
    </source>
</evidence>
<name>A0A8J8W7A1_9EURO</name>
<feature type="region of interest" description="Disordered" evidence="1">
    <location>
        <begin position="137"/>
        <end position="196"/>
    </location>
</feature>
<feature type="compositionally biased region" description="Basic and acidic residues" evidence="1">
    <location>
        <begin position="514"/>
        <end position="533"/>
    </location>
</feature>
<evidence type="ECO:0000313" key="3">
    <source>
        <dbReference type="Proteomes" id="UP000631181"/>
    </source>
</evidence>
<feature type="compositionally biased region" description="Polar residues" evidence="1">
    <location>
        <begin position="162"/>
        <end position="175"/>
    </location>
</feature>
<sequence>MPSLTLANPDMILPFDGSERESQTPSPPSQLVYLSNLNAPYNSADLNASTAGRAKKNYSRHNWTYDEMTASRRLSDIGEELSPARSDRFDDGALPPEVQQQQQQQQQSLPPTPVSPLGSKNSPRLKQLAEAERQYLNNLRRRGSSGSTASARSVRSPREAHSTQNAPEVSSNPSVGETGISKGTVAQGPNGTSLLENDVAAPTAKDKGPGEDLSSMILSSEAERILENAKKRLTLMEGNLNRARSTVRQTPSSSPLGLHPGGLYRSISKADRKSSALRRQSNAPAQDASANRHSRVQSETSFRAESNLASGTSAPSRSVSAMGSSSPAKFNDDRSFPYAPTRSYLTHRASISSIRPPHLISTLSSSPKASPSSAPMESPVLPSPAIYEEAPSASPPKGLGITTQGVESPSSGGSFSPVQSSNGLPSRSQSQMQVRDLQYQMKGLHIKISSLKVRNQEDNLRRRSLQSLRTPSPLTAADPFLQNALEARDGRSSQGSNPRREGSSENVAAIQTRASREEMSKDRNRTHPSEHKINGTTEPGPALSQNTSGSWQNHHEQYYQNGRHSSAETMYKDAEEGDYFDDGEIDREALNEILREPLDPDLDTPHEEREDAFDYEHFILHSALGNFSQPLRRESLSSHGSVETTRPAQSVRHARNDSSLSVSTVATFATATEGVYPEDENDLLYWDRKFNQELRQRHHAPPSGAVSNGNSRSVAPHTTQENTHSHRSQTPQASTRHVESKDRSPTAGPSTPTALVSSLVSTMRAASSPHTTSSPSEPAGNPKDDTEILERVFASLGKVCTDLQAITDSADPDLKAARVLRRRLDAARRVLDGELDA</sequence>
<organism evidence="2 3">
    <name type="scientific">Penicillium ucsense</name>
    <dbReference type="NCBI Taxonomy" id="2839758"/>
    <lineage>
        <taxon>Eukaryota</taxon>
        <taxon>Fungi</taxon>
        <taxon>Dikarya</taxon>
        <taxon>Ascomycota</taxon>
        <taxon>Pezizomycotina</taxon>
        <taxon>Eurotiomycetes</taxon>
        <taxon>Eurotiomycetidae</taxon>
        <taxon>Eurotiales</taxon>
        <taxon>Aspergillaceae</taxon>
        <taxon>Penicillium</taxon>
    </lineage>
</organism>
<feature type="region of interest" description="Disordered" evidence="1">
    <location>
        <begin position="488"/>
        <end position="551"/>
    </location>
</feature>
<dbReference type="Proteomes" id="UP000631181">
    <property type="component" value="Unassembled WGS sequence"/>
</dbReference>
<feature type="compositionally biased region" description="Low complexity" evidence="1">
    <location>
        <begin position="144"/>
        <end position="154"/>
    </location>
</feature>
<feature type="compositionally biased region" description="Low complexity" evidence="1">
    <location>
        <begin position="408"/>
        <end position="421"/>
    </location>
</feature>
<feature type="compositionally biased region" description="Low complexity" evidence="1">
    <location>
        <begin position="362"/>
        <end position="379"/>
    </location>
</feature>
<feature type="compositionally biased region" description="Polar residues" evidence="1">
    <location>
        <begin position="277"/>
        <end position="328"/>
    </location>
</feature>
<feature type="compositionally biased region" description="Polar residues" evidence="1">
    <location>
        <begin position="705"/>
        <end position="735"/>
    </location>
</feature>
<feature type="region of interest" description="Disordered" evidence="1">
    <location>
        <begin position="241"/>
        <end position="336"/>
    </location>
</feature>
<reference evidence="2" key="1">
    <citation type="journal article" date="2020" name="Front. Microbiol.">
        <title>Gene regulatory networks of Penicillium echinulatum 2HH and Penicillium oxalicum 114-2 inferred by a computational biology approach.</title>
        <authorList>
            <person name="Lenz A.R."/>
            <person name="Galan-Vasquez E."/>
            <person name="Balbinot E."/>
            <person name="De Abreu F.P."/>
            <person name="De Oliveira N.S."/>
            <person name="Da Rosa L.O."/>
            <person name="De Avila E Silva S."/>
            <person name="Camassola M."/>
            <person name="Dillon A.J.P."/>
            <person name="Perez-Rueda E."/>
        </authorList>
    </citation>
    <scope>NUCLEOTIDE SEQUENCE</scope>
    <source>
        <strain evidence="2">S1M29</strain>
    </source>
</reference>
<dbReference type="OrthoDB" id="3438840at2759"/>
<accession>A0A8J8W7A1</accession>
<feature type="compositionally biased region" description="Low complexity" evidence="1">
    <location>
        <begin position="765"/>
        <end position="779"/>
    </location>
</feature>
<protein>
    <submittedName>
        <fullName evidence="2">Uncharacterized protein</fullName>
    </submittedName>
</protein>
<feature type="region of interest" description="Disordered" evidence="1">
    <location>
        <begin position="1"/>
        <end position="33"/>
    </location>
</feature>
<feature type="region of interest" description="Disordered" evidence="1">
    <location>
        <begin position="635"/>
        <end position="662"/>
    </location>
</feature>
<feature type="compositionally biased region" description="Polar residues" evidence="1">
    <location>
        <begin position="422"/>
        <end position="433"/>
    </location>
</feature>
<gene>
    <name evidence="2" type="ORF">PECM_006997</name>
</gene>
<dbReference type="EMBL" id="WIWV01000006">
    <property type="protein sequence ID" value="KAF7719397.1"/>
    <property type="molecule type" value="Genomic_DNA"/>
</dbReference>
<comment type="caution">
    <text evidence="2">The sequence shown here is derived from an EMBL/GenBank/DDBJ whole genome shotgun (WGS) entry which is preliminary data.</text>
</comment>
<feature type="compositionally biased region" description="Polar residues" evidence="1">
    <location>
        <begin position="747"/>
        <end position="761"/>
    </location>
</feature>